<organism evidence="1 2">
    <name type="scientific">Sulfuricurvum kujiense (strain ATCC BAA-921 / DSM 16994 / JCM 11577 / YK-1)</name>
    <dbReference type="NCBI Taxonomy" id="709032"/>
    <lineage>
        <taxon>Bacteria</taxon>
        <taxon>Pseudomonadati</taxon>
        <taxon>Campylobacterota</taxon>
        <taxon>Epsilonproteobacteria</taxon>
        <taxon>Campylobacterales</taxon>
        <taxon>Sulfurimonadaceae</taxon>
        <taxon>Sulfuricurvum</taxon>
    </lineage>
</organism>
<dbReference type="HOGENOM" id="CLU_158698_0_0_7"/>
<dbReference type="STRING" id="709032.Sulku_2511"/>
<dbReference type="EMBL" id="CP002355">
    <property type="protein sequence ID" value="ADR35170.1"/>
    <property type="molecule type" value="Genomic_DNA"/>
</dbReference>
<accession>E4TZE3</accession>
<name>E4TZE3_SULKY</name>
<gene>
    <name evidence="1" type="ordered locus">Sulku_2511</name>
</gene>
<evidence type="ECO:0000313" key="2">
    <source>
        <dbReference type="Proteomes" id="UP000008721"/>
    </source>
</evidence>
<protein>
    <submittedName>
        <fullName evidence="1">Uncharacterized protein</fullName>
    </submittedName>
</protein>
<dbReference type="Proteomes" id="UP000008721">
    <property type="component" value="Chromosome"/>
</dbReference>
<dbReference type="KEGG" id="sku:Sulku_2511"/>
<dbReference type="AlphaFoldDB" id="E4TZE3"/>
<keyword evidence="2" id="KW-1185">Reference proteome</keyword>
<dbReference type="OrthoDB" id="9842616at2"/>
<sequence length="131" mass="15314">MATLTLSFARREAHARLRAYQSNQSCKMNNPENFKVDMAHLQKVQRTIRKAGNIFPNETELVNTLEDLIIKAQDDTALNTYYSMAQYLKQRVRELKTNLPKPVEEIDIALEDLSWSIRYLQWLVSEQPKES</sequence>
<reference evidence="1 2" key="1">
    <citation type="journal article" date="2012" name="Stand. Genomic Sci.">
        <title>Complete genome sequence of the sulfur compounds oxidizing chemolithoautotroph Sulfuricurvum kujiense type strain (YK-1(T)).</title>
        <authorList>
            <person name="Han C."/>
            <person name="Kotsyurbenko O."/>
            <person name="Chertkov O."/>
            <person name="Held B."/>
            <person name="Lapidus A."/>
            <person name="Nolan M."/>
            <person name="Lucas S."/>
            <person name="Hammon N."/>
            <person name="Deshpande S."/>
            <person name="Cheng J.F."/>
            <person name="Tapia R."/>
            <person name="Goodwin L.A."/>
            <person name="Pitluck S."/>
            <person name="Liolios K."/>
            <person name="Pagani I."/>
            <person name="Ivanova N."/>
            <person name="Mavromatis K."/>
            <person name="Mikhailova N."/>
            <person name="Pati A."/>
            <person name="Chen A."/>
            <person name="Palaniappan K."/>
            <person name="Land M."/>
            <person name="Hauser L."/>
            <person name="Chang Y.J."/>
            <person name="Jeffries C.D."/>
            <person name="Brambilla E.M."/>
            <person name="Rohde M."/>
            <person name="Spring S."/>
            <person name="Sikorski J."/>
            <person name="Goker M."/>
            <person name="Woyke T."/>
            <person name="Bristow J."/>
            <person name="Eisen J.A."/>
            <person name="Markowitz V."/>
            <person name="Hugenholtz P."/>
            <person name="Kyrpides N.C."/>
            <person name="Klenk H.P."/>
            <person name="Detter J.C."/>
        </authorList>
    </citation>
    <scope>NUCLEOTIDE SEQUENCE [LARGE SCALE GENOMIC DNA]</scope>
    <source>
        <strain evidence="2">ATCC BAA-921 / DSM 16994 / JCM 11577 / YK-1</strain>
    </source>
</reference>
<proteinExistence type="predicted"/>
<dbReference type="RefSeq" id="WP_013461367.1">
    <property type="nucleotide sequence ID" value="NC_014762.1"/>
</dbReference>
<evidence type="ECO:0000313" key="1">
    <source>
        <dbReference type="EMBL" id="ADR35170.1"/>
    </source>
</evidence>